<evidence type="ECO:0000256" key="3">
    <source>
        <dbReference type="ARBA" id="ARBA00022741"/>
    </source>
</evidence>
<dbReference type="InterPro" id="IPR027417">
    <property type="entry name" value="P-loop_NTPase"/>
</dbReference>
<dbReference type="InterPro" id="IPR003439">
    <property type="entry name" value="ABC_transporter-like_ATP-bd"/>
</dbReference>
<dbReference type="InterPro" id="IPR017871">
    <property type="entry name" value="ABC_transporter-like_CS"/>
</dbReference>
<dbReference type="Gene3D" id="3.40.50.300">
    <property type="entry name" value="P-loop containing nucleotide triphosphate hydrolases"/>
    <property type="match status" value="1"/>
</dbReference>
<dbReference type="STRING" id="985054.SAMN05444358_11189"/>
<dbReference type="SMART" id="SM00382">
    <property type="entry name" value="AAA"/>
    <property type="match status" value="1"/>
</dbReference>
<reference evidence="7" key="1">
    <citation type="submission" date="2016-10" db="EMBL/GenBank/DDBJ databases">
        <authorList>
            <person name="Varghese N."/>
            <person name="Submissions S."/>
        </authorList>
    </citation>
    <scope>NUCLEOTIDE SEQUENCE [LARGE SCALE GENOMIC DNA]</scope>
    <source>
        <strain evidence="7">DSM 27839</strain>
    </source>
</reference>
<dbReference type="PROSITE" id="PS50893">
    <property type="entry name" value="ABC_TRANSPORTER_2"/>
    <property type="match status" value="1"/>
</dbReference>
<keyword evidence="2" id="KW-0813">Transport</keyword>
<dbReference type="EMBL" id="FNNP01000011">
    <property type="protein sequence ID" value="SDX78707.1"/>
    <property type="molecule type" value="Genomic_DNA"/>
</dbReference>
<dbReference type="OrthoDB" id="9802264at2"/>
<evidence type="ECO:0000256" key="4">
    <source>
        <dbReference type="ARBA" id="ARBA00022840"/>
    </source>
</evidence>
<dbReference type="InterPro" id="IPR003593">
    <property type="entry name" value="AAA+_ATPase"/>
</dbReference>
<keyword evidence="7" id="KW-1185">Reference proteome</keyword>
<dbReference type="PROSITE" id="PS00211">
    <property type="entry name" value="ABC_TRANSPORTER_1"/>
    <property type="match status" value="1"/>
</dbReference>
<comment type="similarity">
    <text evidence="1">Belongs to the ABC transporter superfamily.</text>
</comment>
<evidence type="ECO:0000313" key="7">
    <source>
        <dbReference type="Proteomes" id="UP000183400"/>
    </source>
</evidence>
<evidence type="ECO:0000256" key="1">
    <source>
        <dbReference type="ARBA" id="ARBA00005417"/>
    </source>
</evidence>
<evidence type="ECO:0000259" key="5">
    <source>
        <dbReference type="PROSITE" id="PS50893"/>
    </source>
</evidence>
<accession>A0A1H3EJE1</accession>
<dbReference type="RefSeq" id="WP_074738857.1">
    <property type="nucleotide sequence ID" value="NZ_FNNP01000011.1"/>
</dbReference>
<gene>
    <name evidence="6" type="ORF">SAMN05444358_11189</name>
</gene>
<organism evidence="6 7">
    <name type="scientific">Ruegeria halocynthiae</name>
    <dbReference type="NCBI Taxonomy" id="985054"/>
    <lineage>
        <taxon>Bacteria</taxon>
        <taxon>Pseudomonadati</taxon>
        <taxon>Pseudomonadota</taxon>
        <taxon>Alphaproteobacteria</taxon>
        <taxon>Rhodobacterales</taxon>
        <taxon>Roseobacteraceae</taxon>
        <taxon>Ruegeria</taxon>
    </lineage>
</organism>
<dbReference type="GO" id="GO:0016887">
    <property type="term" value="F:ATP hydrolysis activity"/>
    <property type="evidence" value="ECO:0007669"/>
    <property type="project" value="InterPro"/>
</dbReference>
<evidence type="ECO:0000256" key="2">
    <source>
        <dbReference type="ARBA" id="ARBA00022448"/>
    </source>
</evidence>
<name>A0A1H3EJE1_9RHOB</name>
<dbReference type="SUPFAM" id="SSF52540">
    <property type="entry name" value="P-loop containing nucleoside triphosphate hydrolases"/>
    <property type="match status" value="1"/>
</dbReference>
<dbReference type="CDD" id="cd03293">
    <property type="entry name" value="ABC_NrtD_SsuB_transporters"/>
    <property type="match status" value="1"/>
</dbReference>
<dbReference type="PANTHER" id="PTHR42788">
    <property type="entry name" value="TAURINE IMPORT ATP-BINDING PROTEIN-RELATED"/>
    <property type="match status" value="1"/>
</dbReference>
<sequence length="266" mass="30363">MDNFIQIKDVAKTYWSNDGKIETKVVLPLSMTIGEGEMVMFLGPSGCGKTTLMRIVGGLETPDQGTIHLHGDLLTGPDRRRGMVFQSYSSYPWLTVRDNIKFGTRYRKDISAQEKEEVTDHYLNMVGLKRYADFYTNRISGGMRQRVAIARTLASSPDVLLMDEPFGALDAQTREYLQFQLMDINKAEKKTTIFVTHDVEEAILLANRIVIFSSRPARVVREIKVDDILSIEDRRNGTADMDRFFKLRAEILELIRAEYAHTLEEA</sequence>
<evidence type="ECO:0000313" key="6">
    <source>
        <dbReference type="EMBL" id="SDX78707.1"/>
    </source>
</evidence>
<keyword evidence="3" id="KW-0547">Nucleotide-binding</keyword>
<keyword evidence="4 6" id="KW-0067">ATP-binding</keyword>
<dbReference type="AlphaFoldDB" id="A0A1H3EJE1"/>
<dbReference type="InterPro" id="IPR050166">
    <property type="entry name" value="ABC_transporter_ATP-bind"/>
</dbReference>
<protein>
    <submittedName>
        <fullName evidence="6">NitT/TauT family transport system ATP-binding protein</fullName>
    </submittedName>
</protein>
<proteinExistence type="inferred from homology"/>
<dbReference type="GO" id="GO:0005524">
    <property type="term" value="F:ATP binding"/>
    <property type="evidence" value="ECO:0007669"/>
    <property type="project" value="UniProtKB-KW"/>
</dbReference>
<dbReference type="Proteomes" id="UP000183400">
    <property type="component" value="Unassembled WGS sequence"/>
</dbReference>
<feature type="domain" description="ABC transporter" evidence="5">
    <location>
        <begin position="5"/>
        <end position="239"/>
    </location>
</feature>
<dbReference type="Pfam" id="PF00005">
    <property type="entry name" value="ABC_tran"/>
    <property type="match status" value="1"/>
</dbReference>
<dbReference type="PANTHER" id="PTHR42788:SF13">
    <property type="entry name" value="ALIPHATIC SULFONATES IMPORT ATP-BINDING PROTEIN SSUB"/>
    <property type="match status" value="1"/>
</dbReference>